<organism evidence="1 2">
    <name type="scientific">Drouetiella hepatica Uher 2000/2452</name>
    <dbReference type="NCBI Taxonomy" id="904376"/>
    <lineage>
        <taxon>Bacteria</taxon>
        <taxon>Bacillati</taxon>
        <taxon>Cyanobacteriota</taxon>
        <taxon>Cyanophyceae</taxon>
        <taxon>Oculatellales</taxon>
        <taxon>Oculatellaceae</taxon>
        <taxon>Drouetiella</taxon>
    </lineage>
</organism>
<sequence length="202" mass="23137">MPYLRINFFPLLTMRYDFTRTGIRHLGDFIREIMDDAGISMPKLVEQCDRVGYTTNVPKIQRLRDGVGLEPTVGLLWAIARLEMIHHPDGKPYTLEDFLRIACEQQNPYEEMRRTAEAAGSYAAFSEAIVFLKQQMRNTSLEAFARACKLPLSDMRGILQGRVPTFAELSKISAYLFADKDPTPLLKLYGIDQDMPIRSQQE</sequence>
<reference evidence="1" key="1">
    <citation type="submission" date="2021-05" db="EMBL/GenBank/DDBJ databases">
        <authorList>
            <person name="Pietrasiak N."/>
            <person name="Ward R."/>
            <person name="Stajich J.E."/>
            <person name="Kurbessoian T."/>
        </authorList>
    </citation>
    <scope>NUCLEOTIDE SEQUENCE</scope>
    <source>
        <strain evidence="1">UHER 2000/2452</strain>
    </source>
</reference>
<evidence type="ECO:0000313" key="1">
    <source>
        <dbReference type="EMBL" id="MBW4659258.1"/>
    </source>
</evidence>
<dbReference type="EMBL" id="JAHHHD010000010">
    <property type="protein sequence ID" value="MBW4659258.1"/>
    <property type="molecule type" value="Genomic_DNA"/>
</dbReference>
<gene>
    <name evidence="1" type="ORF">KME15_11325</name>
</gene>
<comment type="caution">
    <text evidence="1">The sequence shown here is derived from an EMBL/GenBank/DDBJ whole genome shotgun (WGS) entry which is preliminary data.</text>
</comment>
<dbReference type="AlphaFoldDB" id="A0A951UP17"/>
<evidence type="ECO:0000313" key="2">
    <source>
        <dbReference type="Proteomes" id="UP000757435"/>
    </source>
</evidence>
<reference evidence="1" key="2">
    <citation type="journal article" date="2022" name="Microbiol. Resour. Announc.">
        <title>Metagenome Sequencing to Explore Phylogenomics of Terrestrial Cyanobacteria.</title>
        <authorList>
            <person name="Ward R.D."/>
            <person name="Stajich J.E."/>
            <person name="Johansen J.R."/>
            <person name="Huntemann M."/>
            <person name="Clum A."/>
            <person name="Foster B."/>
            <person name="Foster B."/>
            <person name="Roux S."/>
            <person name="Palaniappan K."/>
            <person name="Varghese N."/>
            <person name="Mukherjee S."/>
            <person name="Reddy T.B.K."/>
            <person name="Daum C."/>
            <person name="Copeland A."/>
            <person name="Chen I.A."/>
            <person name="Ivanova N.N."/>
            <person name="Kyrpides N.C."/>
            <person name="Shapiro N."/>
            <person name="Eloe-Fadrosh E.A."/>
            <person name="Pietrasiak N."/>
        </authorList>
    </citation>
    <scope>NUCLEOTIDE SEQUENCE</scope>
    <source>
        <strain evidence="1">UHER 2000/2452</strain>
    </source>
</reference>
<proteinExistence type="predicted"/>
<name>A0A951UP17_9CYAN</name>
<accession>A0A951UP17</accession>
<dbReference type="Proteomes" id="UP000757435">
    <property type="component" value="Unassembled WGS sequence"/>
</dbReference>
<protein>
    <submittedName>
        <fullName evidence="1">Uncharacterized protein</fullName>
    </submittedName>
</protein>